<gene>
    <name evidence="1" type="ORF">SS50377_16390</name>
</gene>
<name>V6LJF6_9EUKA</name>
<sequence>MNMEVLTQSYKTVKSMADSQYLINIQKLANEIGAMPQKQSVKFQYLIQLYNLIQLSQPITMKLNYFLLLQCKLLKIYQ</sequence>
<evidence type="ECO:0000313" key="1">
    <source>
        <dbReference type="EMBL" id="EST43846.1"/>
    </source>
</evidence>
<dbReference type="AlphaFoldDB" id="V6LJF6"/>
<dbReference type="EMBL" id="KI546132">
    <property type="protein sequence ID" value="EST43846.1"/>
    <property type="molecule type" value="Genomic_DNA"/>
</dbReference>
<reference evidence="1" key="1">
    <citation type="journal article" date="2014" name="PLoS Genet.">
        <title>The Genome of Spironucleus salmonicida Highlights a Fish Pathogen Adapted to Fluctuating Environments.</title>
        <authorList>
            <person name="Xu F."/>
            <person name="Jerlstrom-Hultqvist J."/>
            <person name="Einarsson E."/>
            <person name="Astvaldsson A."/>
            <person name="Svard S.G."/>
            <person name="Andersson J.O."/>
        </authorList>
    </citation>
    <scope>NUCLEOTIDE SEQUENCE</scope>
</reference>
<proteinExistence type="predicted"/>
<accession>V6LJF6</accession>
<organism evidence="1">
    <name type="scientific">Spironucleus salmonicida</name>
    <dbReference type="NCBI Taxonomy" id="348837"/>
    <lineage>
        <taxon>Eukaryota</taxon>
        <taxon>Metamonada</taxon>
        <taxon>Diplomonadida</taxon>
        <taxon>Hexamitidae</taxon>
        <taxon>Hexamitinae</taxon>
        <taxon>Spironucleus</taxon>
    </lineage>
</organism>
<protein>
    <submittedName>
        <fullName evidence="1">Uncharacterized protein</fullName>
    </submittedName>
</protein>